<feature type="region of interest" description="Disordered" evidence="9">
    <location>
        <begin position="350"/>
        <end position="414"/>
    </location>
</feature>
<dbReference type="Pfam" id="PF13347">
    <property type="entry name" value="MFS_2"/>
    <property type="match status" value="1"/>
</dbReference>
<accession>A0A1Y1HRE7</accession>
<evidence type="ECO:0000256" key="1">
    <source>
        <dbReference type="ARBA" id="ARBA00004141"/>
    </source>
</evidence>
<feature type="transmembrane region" description="Helical" evidence="10">
    <location>
        <begin position="266"/>
        <end position="290"/>
    </location>
</feature>
<evidence type="ECO:0000256" key="2">
    <source>
        <dbReference type="ARBA" id="ARBA00004914"/>
    </source>
</evidence>
<dbReference type="Gene3D" id="1.20.1250.20">
    <property type="entry name" value="MFS general substrate transporter like domains"/>
    <property type="match status" value="1"/>
</dbReference>
<feature type="transmembrane region" description="Helical" evidence="10">
    <location>
        <begin position="629"/>
        <end position="647"/>
    </location>
</feature>
<evidence type="ECO:0000313" key="11">
    <source>
        <dbReference type="EMBL" id="GAQ80673.1"/>
    </source>
</evidence>
<sequence length="667" mass="71673">MSEKQRQQSRDEAGIQLSSLIPSTTSPSNDEPHTTHRKHVREENGDNHAASSRGDKSNLERSNSHRHRSQPAENGYKHVNGHKHAPGEDLEEFEIVEEAVGSQSEENGSRARISNVTLALASMVASGVQFGWALQLSLLTPYVQELGIPHAWASFIWLCGPISGLVVQPCIGIWSDNCTHKWGRRRPFILGGAVLVAIAVLVIGFSADMGYLLGDKLVDDGRPRYGACTVFIIGFWILDLANNAVQGPVRALVADLSSAEQRNIGNAFFSMWMAMGNVLGYSTGATGQWHLWFPFLNTAACGTPCANLKAAFLIAVFFLAFCTLVTLLTAQEKQFIPSVDKPEGVSLLELPRKPSRDLSHSPVRSPRHRKPAQYTIVDDDTLEDSDTDREQARDSRANGGMDLGVRSAGTHGSGKNGLRAVVDDLQAGLRELPTSMRSVMVVMALTWLAWFPFLLFDTDWMGREVYQGSPQGNKALANLYQLGVREGALGLLLQSVVSGLASLFIDPLCRWLGSSRVWALGNVLLFFFMAATAVVTRAATTLIPVSGGEGYEHPSWVRGAAVTIFACLGAPLAVTFSVPFSLTAEVTAGSGGGQGLAVGILNLAIVLPQVVVSLGSGPWDALFGGGNEPAFVAGALFALAGAVVAILRLPRTRSQDRPPDFVAHGFP</sequence>
<dbReference type="InterPro" id="IPR036259">
    <property type="entry name" value="MFS_trans_sf"/>
</dbReference>
<feature type="compositionally biased region" description="Basic and acidic residues" evidence="9">
    <location>
        <begin position="1"/>
        <end position="13"/>
    </location>
</feature>
<protein>
    <submittedName>
        <fullName evidence="11">Sucrose transporter</fullName>
    </submittedName>
</protein>
<dbReference type="PANTHER" id="PTHR19432">
    <property type="entry name" value="SUGAR TRANSPORTER"/>
    <property type="match status" value="1"/>
</dbReference>
<keyword evidence="4" id="KW-0813">Transport</keyword>
<dbReference type="OMA" id="SQAFAMF"/>
<feature type="compositionally biased region" description="Basic and acidic residues" evidence="9">
    <location>
        <begin position="53"/>
        <end position="63"/>
    </location>
</feature>
<evidence type="ECO:0000256" key="6">
    <source>
        <dbReference type="ARBA" id="ARBA00022692"/>
    </source>
</evidence>
<feature type="compositionally biased region" description="Low complexity" evidence="9">
    <location>
        <begin position="15"/>
        <end position="28"/>
    </location>
</feature>
<keyword evidence="8 10" id="KW-0472">Membrane</keyword>
<comment type="similarity">
    <text evidence="3">Belongs to the glycoside-pentoside-hexuronide (GPH) cation symporter transporter (TC 2.A.2.4) family.</text>
</comment>
<dbReference type="EMBL" id="DF237008">
    <property type="protein sequence ID" value="GAQ80673.1"/>
    <property type="molecule type" value="Genomic_DNA"/>
</dbReference>
<feature type="transmembrane region" description="Helical" evidence="10">
    <location>
        <begin position="517"/>
        <end position="539"/>
    </location>
</feature>
<keyword evidence="6 10" id="KW-0812">Transmembrane</keyword>
<feature type="transmembrane region" description="Helical" evidence="10">
    <location>
        <begin position="487"/>
        <end position="505"/>
    </location>
</feature>
<keyword evidence="12" id="KW-1185">Reference proteome</keyword>
<reference evidence="11 12" key="1">
    <citation type="journal article" date="2014" name="Nat. Commun.">
        <title>Klebsormidium flaccidum genome reveals primary factors for plant terrestrial adaptation.</title>
        <authorList>
            <person name="Hori K."/>
            <person name="Maruyama F."/>
            <person name="Fujisawa T."/>
            <person name="Togashi T."/>
            <person name="Yamamoto N."/>
            <person name="Seo M."/>
            <person name="Sato S."/>
            <person name="Yamada T."/>
            <person name="Mori H."/>
            <person name="Tajima N."/>
            <person name="Moriyama T."/>
            <person name="Ikeuchi M."/>
            <person name="Watanabe M."/>
            <person name="Wada H."/>
            <person name="Kobayashi K."/>
            <person name="Saito M."/>
            <person name="Masuda T."/>
            <person name="Sasaki-Sekimoto Y."/>
            <person name="Mashiguchi K."/>
            <person name="Awai K."/>
            <person name="Shimojima M."/>
            <person name="Masuda S."/>
            <person name="Iwai M."/>
            <person name="Nobusawa T."/>
            <person name="Narise T."/>
            <person name="Kondo S."/>
            <person name="Saito H."/>
            <person name="Sato R."/>
            <person name="Murakawa M."/>
            <person name="Ihara Y."/>
            <person name="Oshima-Yamada Y."/>
            <person name="Ohtaka K."/>
            <person name="Satoh M."/>
            <person name="Sonobe K."/>
            <person name="Ishii M."/>
            <person name="Ohtani R."/>
            <person name="Kanamori-Sato M."/>
            <person name="Honoki R."/>
            <person name="Miyazaki D."/>
            <person name="Mochizuki H."/>
            <person name="Umetsu J."/>
            <person name="Higashi K."/>
            <person name="Shibata D."/>
            <person name="Kamiya Y."/>
            <person name="Sato N."/>
            <person name="Nakamura Y."/>
            <person name="Tabata S."/>
            <person name="Ida S."/>
            <person name="Kurokawa K."/>
            <person name="Ohta H."/>
        </authorList>
    </citation>
    <scope>NUCLEOTIDE SEQUENCE [LARGE SCALE GENOMIC DNA]</scope>
    <source>
        <strain evidence="11 12">NIES-2285</strain>
    </source>
</reference>
<dbReference type="OrthoDB" id="28755at2759"/>
<evidence type="ECO:0000256" key="9">
    <source>
        <dbReference type="SAM" id="MobiDB-lite"/>
    </source>
</evidence>
<dbReference type="SUPFAM" id="SSF103473">
    <property type="entry name" value="MFS general substrate transporter"/>
    <property type="match status" value="1"/>
</dbReference>
<feature type="region of interest" description="Disordered" evidence="9">
    <location>
        <begin position="1"/>
        <end position="85"/>
    </location>
</feature>
<evidence type="ECO:0000256" key="5">
    <source>
        <dbReference type="ARBA" id="ARBA00022597"/>
    </source>
</evidence>
<dbReference type="AlphaFoldDB" id="A0A1Y1HRE7"/>
<proteinExistence type="inferred from homology"/>
<dbReference type="Proteomes" id="UP000054558">
    <property type="component" value="Unassembled WGS sequence"/>
</dbReference>
<evidence type="ECO:0000256" key="8">
    <source>
        <dbReference type="ARBA" id="ARBA00023136"/>
    </source>
</evidence>
<dbReference type="GO" id="GO:0008506">
    <property type="term" value="F:sucrose:proton symporter activity"/>
    <property type="evidence" value="ECO:0000318"/>
    <property type="project" value="GO_Central"/>
</dbReference>
<feature type="transmembrane region" description="Helical" evidence="10">
    <location>
        <begin position="154"/>
        <end position="175"/>
    </location>
</feature>
<feature type="compositionally biased region" description="Basic and acidic residues" evidence="9">
    <location>
        <begin position="30"/>
        <end position="46"/>
    </location>
</feature>
<feature type="transmembrane region" description="Helical" evidence="10">
    <location>
        <begin position="310"/>
        <end position="330"/>
    </location>
</feature>
<feature type="transmembrane region" description="Helical" evidence="10">
    <location>
        <begin position="224"/>
        <end position="245"/>
    </location>
</feature>
<evidence type="ECO:0000256" key="10">
    <source>
        <dbReference type="SAM" id="Phobius"/>
    </source>
</evidence>
<comment type="pathway">
    <text evidence="2">Glycan biosynthesis; sucrose metabolism.</text>
</comment>
<feature type="compositionally biased region" description="Basic and acidic residues" evidence="9">
    <location>
        <begin position="350"/>
        <end position="359"/>
    </location>
</feature>
<feature type="transmembrane region" description="Helical" evidence="10">
    <location>
        <begin position="116"/>
        <end position="134"/>
    </location>
</feature>
<feature type="transmembrane region" description="Helical" evidence="10">
    <location>
        <begin position="439"/>
        <end position="456"/>
    </location>
</feature>
<feature type="transmembrane region" description="Helical" evidence="10">
    <location>
        <begin position="559"/>
        <end position="584"/>
    </location>
</feature>
<feature type="transmembrane region" description="Helical" evidence="10">
    <location>
        <begin position="596"/>
        <end position="617"/>
    </location>
</feature>
<name>A0A1Y1HRE7_KLENI</name>
<evidence type="ECO:0000256" key="4">
    <source>
        <dbReference type="ARBA" id="ARBA00022448"/>
    </source>
</evidence>
<organism evidence="11 12">
    <name type="scientific">Klebsormidium nitens</name>
    <name type="common">Green alga</name>
    <name type="synonym">Ulothrix nitens</name>
    <dbReference type="NCBI Taxonomy" id="105231"/>
    <lineage>
        <taxon>Eukaryota</taxon>
        <taxon>Viridiplantae</taxon>
        <taxon>Streptophyta</taxon>
        <taxon>Klebsormidiophyceae</taxon>
        <taxon>Klebsormidiales</taxon>
        <taxon>Klebsormidiaceae</taxon>
        <taxon>Klebsormidium</taxon>
    </lineage>
</organism>
<evidence type="ECO:0000313" key="12">
    <source>
        <dbReference type="Proteomes" id="UP000054558"/>
    </source>
</evidence>
<keyword evidence="7 10" id="KW-1133">Transmembrane helix</keyword>
<evidence type="ECO:0000256" key="7">
    <source>
        <dbReference type="ARBA" id="ARBA00022989"/>
    </source>
</evidence>
<keyword evidence="5" id="KW-0762">Sugar transport</keyword>
<feature type="compositionally biased region" description="Acidic residues" evidence="9">
    <location>
        <begin position="377"/>
        <end position="387"/>
    </location>
</feature>
<dbReference type="GO" id="GO:0016020">
    <property type="term" value="C:membrane"/>
    <property type="evidence" value="ECO:0000318"/>
    <property type="project" value="GO_Central"/>
</dbReference>
<comment type="subcellular location">
    <subcellularLocation>
        <location evidence="1">Membrane</location>
        <topology evidence="1">Multi-pass membrane protein</topology>
    </subcellularLocation>
</comment>
<dbReference type="STRING" id="105231.A0A1Y1HRE7"/>
<dbReference type="CDD" id="cd17313">
    <property type="entry name" value="MFS_SLC45_SUC"/>
    <property type="match status" value="1"/>
</dbReference>
<evidence type="ECO:0000256" key="3">
    <source>
        <dbReference type="ARBA" id="ARBA00007134"/>
    </source>
</evidence>
<dbReference type="PANTHER" id="PTHR19432:SF35">
    <property type="entry name" value="SOLUTE CARRIER FAMILY 45 MEMBER 3 ISOFORM X1"/>
    <property type="match status" value="1"/>
</dbReference>
<feature type="transmembrane region" description="Helical" evidence="10">
    <location>
        <begin position="187"/>
        <end position="212"/>
    </location>
</feature>
<gene>
    <name evidence="11" type="ORF">KFL_000590260</name>
</gene>